<sequence length="63" mass="7153">MTRLMVAADPNPRKLRSIPSPPPAPISAQDHINFNMANLGRPSYWSDLINDYVHYPISFTNKD</sequence>
<proteinExistence type="predicted"/>
<reference evidence="2" key="1">
    <citation type="journal article" date="2019" name="Science">
        <title>Mutation of a bHLH transcription factor allowed almond domestication.</title>
        <authorList>
            <person name="Sanchez-Perez R."/>
            <person name="Pavan S."/>
            <person name="Mazzeo R."/>
            <person name="Moldovan C."/>
            <person name="Aiese Cigliano R."/>
            <person name="Del Cueto J."/>
            <person name="Ricciardi F."/>
            <person name="Lotti C."/>
            <person name="Ricciardi L."/>
            <person name="Dicenta F."/>
            <person name="Lopez-Marques R.L."/>
            <person name="Lindberg Moller B."/>
        </authorList>
    </citation>
    <scope>NUCLEOTIDE SEQUENCE</scope>
</reference>
<dbReference type="AlphaFoldDB" id="A0A4Y1RIJ6"/>
<protein>
    <submittedName>
        <fullName evidence="2">Uncharacterized protein</fullName>
    </submittedName>
</protein>
<evidence type="ECO:0000256" key="1">
    <source>
        <dbReference type="SAM" id="MobiDB-lite"/>
    </source>
</evidence>
<evidence type="ECO:0000313" key="2">
    <source>
        <dbReference type="EMBL" id="BBH04132.1"/>
    </source>
</evidence>
<organism evidence="2">
    <name type="scientific">Prunus dulcis</name>
    <name type="common">Almond</name>
    <name type="synonym">Amygdalus dulcis</name>
    <dbReference type="NCBI Taxonomy" id="3755"/>
    <lineage>
        <taxon>Eukaryota</taxon>
        <taxon>Viridiplantae</taxon>
        <taxon>Streptophyta</taxon>
        <taxon>Embryophyta</taxon>
        <taxon>Tracheophyta</taxon>
        <taxon>Spermatophyta</taxon>
        <taxon>Magnoliopsida</taxon>
        <taxon>eudicotyledons</taxon>
        <taxon>Gunneridae</taxon>
        <taxon>Pentapetalae</taxon>
        <taxon>rosids</taxon>
        <taxon>fabids</taxon>
        <taxon>Rosales</taxon>
        <taxon>Rosaceae</taxon>
        <taxon>Amygdaloideae</taxon>
        <taxon>Amygdaleae</taxon>
        <taxon>Prunus</taxon>
    </lineage>
</organism>
<accession>A0A4Y1RIJ6</accession>
<name>A0A4Y1RIJ6_PRUDU</name>
<gene>
    <name evidence="2" type="ORF">Prudu_015192</name>
</gene>
<feature type="region of interest" description="Disordered" evidence="1">
    <location>
        <begin position="1"/>
        <end position="26"/>
    </location>
</feature>
<dbReference type="EMBL" id="AP019301">
    <property type="protein sequence ID" value="BBH04132.1"/>
    <property type="molecule type" value="Genomic_DNA"/>
</dbReference>